<dbReference type="PANTHER" id="PTHR24092:SF160">
    <property type="entry name" value="PHOSPHOLIPID-TRANSPORTING ATPASE"/>
    <property type="match status" value="1"/>
</dbReference>
<evidence type="ECO:0000313" key="2">
    <source>
        <dbReference type="Proteomes" id="UP001374535"/>
    </source>
</evidence>
<reference evidence="1 2" key="1">
    <citation type="journal article" date="2023" name="Life. Sci Alliance">
        <title>Evolutionary insights into 3D genome organization and epigenetic landscape of Vigna mungo.</title>
        <authorList>
            <person name="Junaid A."/>
            <person name="Singh B."/>
            <person name="Bhatia S."/>
        </authorList>
    </citation>
    <scope>NUCLEOTIDE SEQUENCE [LARGE SCALE GENOMIC DNA]</scope>
    <source>
        <strain evidence="1">Urdbean</strain>
    </source>
</reference>
<sequence>MEFIKCSVAGVAYGHGVTEVEQVTGRSNGSPILHERINGLKSKSNEIGDSPDRKEPIKGFNFTDERIMNGNWVNEPFADFFRLLAICHTAIPEVDEETGNVSYEAESPDEAAFVIAAGEVGFKFYKRTQNCLSMYELDPVSGNEVESFSCRLLRQGMKQIIIHLEIPEIQALEKVGEKMAVVKVK</sequence>
<dbReference type="GO" id="GO:0045332">
    <property type="term" value="P:phospholipid translocation"/>
    <property type="evidence" value="ECO:0007669"/>
    <property type="project" value="TreeGrafter"/>
</dbReference>
<name>A0AAQ3P2R5_VIGMU</name>
<protein>
    <submittedName>
        <fullName evidence="1">Uncharacterized protein</fullName>
    </submittedName>
</protein>
<dbReference type="AlphaFoldDB" id="A0AAQ3P2R5"/>
<dbReference type="InterPro" id="IPR023299">
    <property type="entry name" value="ATPase_P-typ_cyto_dom_N"/>
</dbReference>
<dbReference type="GO" id="GO:0005886">
    <property type="term" value="C:plasma membrane"/>
    <property type="evidence" value="ECO:0007669"/>
    <property type="project" value="TreeGrafter"/>
</dbReference>
<dbReference type="GO" id="GO:0140326">
    <property type="term" value="F:ATPase-coupled intramembrane lipid transporter activity"/>
    <property type="evidence" value="ECO:0007669"/>
    <property type="project" value="TreeGrafter"/>
</dbReference>
<gene>
    <name evidence="1" type="ORF">V8G54_007068</name>
</gene>
<dbReference type="PANTHER" id="PTHR24092">
    <property type="entry name" value="PROBABLE PHOSPHOLIPID-TRANSPORTING ATPASE"/>
    <property type="match status" value="1"/>
</dbReference>
<proteinExistence type="predicted"/>
<keyword evidence="2" id="KW-1185">Reference proteome</keyword>
<evidence type="ECO:0000313" key="1">
    <source>
        <dbReference type="EMBL" id="WVZ19746.1"/>
    </source>
</evidence>
<dbReference type="Proteomes" id="UP001374535">
    <property type="component" value="Chromosome 2"/>
</dbReference>
<dbReference type="GO" id="GO:0000166">
    <property type="term" value="F:nucleotide binding"/>
    <property type="evidence" value="ECO:0007669"/>
    <property type="project" value="InterPro"/>
</dbReference>
<organism evidence="1 2">
    <name type="scientific">Vigna mungo</name>
    <name type="common">Black gram</name>
    <name type="synonym">Phaseolus mungo</name>
    <dbReference type="NCBI Taxonomy" id="3915"/>
    <lineage>
        <taxon>Eukaryota</taxon>
        <taxon>Viridiplantae</taxon>
        <taxon>Streptophyta</taxon>
        <taxon>Embryophyta</taxon>
        <taxon>Tracheophyta</taxon>
        <taxon>Spermatophyta</taxon>
        <taxon>Magnoliopsida</taxon>
        <taxon>eudicotyledons</taxon>
        <taxon>Gunneridae</taxon>
        <taxon>Pentapetalae</taxon>
        <taxon>rosids</taxon>
        <taxon>fabids</taxon>
        <taxon>Fabales</taxon>
        <taxon>Fabaceae</taxon>
        <taxon>Papilionoideae</taxon>
        <taxon>50 kb inversion clade</taxon>
        <taxon>NPAAA clade</taxon>
        <taxon>indigoferoid/millettioid clade</taxon>
        <taxon>Phaseoleae</taxon>
        <taxon>Vigna</taxon>
    </lineage>
</organism>
<dbReference type="EMBL" id="CP144699">
    <property type="protein sequence ID" value="WVZ19746.1"/>
    <property type="molecule type" value="Genomic_DNA"/>
</dbReference>
<dbReference type="Gene3D" id="3.40.1110.10">
    <property type="entry name" value="Calcium-transporting ATPase, cytoplasmic domain N"/>
    <property type="match status" value="1"/>
</dbReference>
<accession>A0AAQ3P2R5</accession>